<dbReference type="Proteomes" id="UP000325286">
    <property type="component" value="Chromosome"/>
</dbReference>
<dbReference type="Pfam" id="PF07632">
    <property type="entry name" value="Sde182_NH-like"/>
    <property type="match status" value="1"/>
</dbReference>
<dbReference type="RefSeq" id="WP_238388537.1">
    <property type="nucleotide sequence ID" value="NZ_LWSJ01000002.1"/>
</dbReference>
<dbReference type="SUPFAM" id="SSF53590">
    <property type="entry name" value="Nucleoside hydrolase"/>
    <property type="match status" value="1"/>
</dbReference>
<keyword evidence="3" id="KW-1185">Reference proteome</keyword>
<proteinExistence type="predicted"/>
<dbReference type="EMBL" id="CP042914">
    <property type="protein sequence ID" value="QEG38159.1"/>
    <property type="molecule type" value="Genomic_DNA"/>
</dbReference>
<dbReference type="InterPro" id="IPR036452">
    <property type="entry name" value="Ribo_hydro-like"/>
</dbReference>
<gene>
    <name evidence="2" type="ORF">UC8_01120</name>
</gene>
<organism evidence="2 3">
    <name type="scientific">Roseimaritima ulvae</name>
    <dbReference type="NCBI Taxonomy" id="980254"/>
    <lineage>
        <taxon>Bacteria</taxon>
        <taxon>Pseudomonadati</taxon>
        <taxon>Planctomycetota</taxon>
        <taxon>Planctomycetia</taxon>
        <taxon>Pirellulales</taxon>
        <taxon>Pirellulaceae</taxon>
        <taxon>Roseimaritima</taxon>
    </lineage>
</organism>
<accession>A0A5B9QJL4</accession>
<dbReference type="KEGG" id="rul:UC8_01120"/>
<dbReference type="Gene3D" id="3.90.245.10">
    <property type="entry name" value="Ribonucleoside hydrolase-like"/>
    <property type="match status" value="1"/>
</dbReference>
<evidence type="ECO:0000313" key="3">
    <source>
        <dbReference type="Proteomes" id="UP000325286"/>
    </source>
</evidence>
<keyword evidence="2" id="KW-0378">Hydrolase</keyword>
<feature type="domain" description="Cellulose-binding Sde182 nucleoside hydrolase-like" evidence="1">
    <location>
        <begin position="83"/>
        <end position="324"/>
    </location>
</feature>
<sequence length="373" mass="41775">MNPLRSQSGGSVTLTTGYYRESLRDRASLRLRVQRTFDKELVLNDKLYHSIAYGTLLFAVVIGCGPTATAAPPGGALDDQRPRVIISTDIGGSDPDDFQSMVHLLLYADVLDIEGLISSPPQAGRSKHILDVIDAYAHDYAQLKNHSSAYPTPDALRRVTKQGAIDKAPRAGWSEPTAGSRWIIARALAADKRPLWILVWGSITDVAQAVHDEPSIKNDIRVYSIGSWNTAQDQAAREYLFEQHADLWWIESDTTFRGMYVGGQQDGEWDNKRFVATHVKGHGALGDLFWQKKRDIKMGDTPSLLYLLRGNPDDPTTPHWGGAYVASDHGPRYWTDNPDRSLATNKRAGAKTVSTWRKEYLEDWKERMDRVNK</sequence>
<name>A0A5B9QJL4_9BACT</name>
<reference evidence="2 3" key="1">
    <citation type="submission" date="2019-08" db="EMBL/GenBank/DDBJ databases">
        <title>Deep-cultivation of Planctomycetes and their phenomic and genomic characterization uncovers novel biology.</title>
        <authorList>
            <person name="Wiegand S."/>
            <person name="Jogler M."/>
            <person name="Boedeker C."/>
            <person name="Pinto D."/>
            <person name="Vollmers J."/>
            <person name="Rivas-Marin E."/>
            <person name="Kohn T."/>
            <person name="Peeters S.H."/>
            <person name="Heuer A."/>
            <person name="Rast P."/>
            <person name="Oberbeckmann S."/>
            <person name="Bunk B."/>
            <person name="Jeske O."/>
            <person name="Meyerdierks A."/>
            <person name="Storesund J.E."/>
            <person name="Kallscheuer N."/>
            <person name="Luecker S."/>
            <person name="Lage O.M."/>
            <person name="Pohl T."/>
            <person name="Merkel B.J."/>
            <person name="Hornburger P."/>
            <person name="Mueller R.-W."/>
            <person name="Bruemmer F."/>
            <person name="Labrenz M."/>
            <person name="Spormann A.M."/>
            <person name="Op den Camp H."/>
            <person name="Overmann J."/>
            <person name="Amann R."/>
            <person name="Jetten M.S.M."/>
            <person name="Mascher T."/>
            <person name="Medema M.H."/>
            <person name="Devos D.P."/>
            <person name="Kaster A.-K."/>
            <person name="Ovreas L."/>
            <person name="Rohde M."/>
            <person name="Galperin M.Y."/>
            <person name="Jogler C."/>
        </authorList>
    </citation>
    <scope>NUCLEOTIDE SEQUENCE [LARGE SCALE GENOMIC DNA]</scope>
    <source>
        <strain evidence="2 3">UC8</strain>
    </source>
</reference>
<evidence type="ECO:0000259" key="1">
    <source>
        <dbReference type="Pfam" id="PF07632"/>
    </source>
</evidence>
<protein>
    <submittedName>
        <fullName evidence="2">Inosine-uridine preferring nucleoside hydrolase</fullName>
    </submittedName>
</protein>
<dbReference type="AlphaFoldDB" id="A0A5B9QJL4"/>
<dbReference type="InterPro" id="IPR011483">
    <property type="entry name" value="Sde182_NH-like"/>
</dbReference>
<dbReference type="GO" id="GO:0016799">
    <property type="term" value="F:hydrolase activity, hydrolyzing N-glycosyl compounds"/>
    <property type="evidence" value="ECO:0007669"/>
    <property type="project" value="InterPro"/>
</dbReference>
<evidence type="ECO:0000313" key="2">
    <source>
        <dbReference type="EMBL" id="QEG38159.1"/>
    </source>
</evidence>